<comment type="caution">
    <text evidence="1">The sequence shown here is derived from an EMBL/GenBank/DDBJ whole genome shotgun (WGS) entry which is preliminary data.</text>
</comment>
<name>A0ABP9UGC4_9DEIO</name>
<proteinExistence type="predicted"/>
<protein>
    <submittedName>
        <fullName evidence="1">Uncharacterized protein</fullName>
    </submittedName>
</protein>
<gene>
    <name evidence="1" type="ORF">Dcae01_03312</name>
</gene>
<evidence type="ECO:0000313" key="2">
    <source>
        <dbReference type="Proteomes" id="UP001423409"/>
    </source>
</evidence>
<sequence>MSVAEPLTLDLSPAQQNDVLAAIESLMANVDTREQAERLGDVANRILTAQGQPARSWWEA</sequence>
<dbReference type="RefSeq" id="WP_345447621.1">
    <property type="nucleotide sequence ID" value="NZ_BAABQU010000078.1"/>
</dbReference>
<dbReference type="EMBL" id="BAABQU010000078">
    <property type="protein sequence ID" value="GAA5441771.1"/>
    <property type="molecule type" value="Genomic_DNA"/>
</dbReference>
<accession>A0ABP9UGC4</accession>
<organism evidence="1 2">
    <name type="scientific">Deinococcus caeni</name>
    <dbReference type="NCBI Taxonomy" id="569127"/>
    <lineage>
        <taxon>Bacteria</taxon>
        <taxon>Thermotogati</taxon>
        <taxon>Deinococcota</taxon>
        <taxon>Deinococci</taxon>
        <taxon>Deinococcales</taxon>
        <taxon>Deinococcaceae</taxon>
        <taxon>Deinococcus</taxon>
    </lineage>
</organism>
<evidence type="ECO:0000313" key="1">
    <source>
        <dbReference type="EMBL" id="GAA5441771.1"/>
    </source>
</evidence>
<keyword evidence="2" id="KW-1185">Reference proteome</keyword>
<dbReference type="Proteomes" id="UP001423409">
    <property type="component" value="Unassembled WGS sequence"/>
</dbReference>
<reference evidence="1 2" key="1">
    <citation type="submission" date="2024-02" db="EMBL/GenBank/DDBJ databases">
        <title>Deinococcus caeni NBRC 101312.</title>
        <authorList>
            <person name="Ichikawa N."/>
            <person name="Katano-Makiyama Y."/>
            <person name="Hidaka K."/>
        </authorList>
    </citation>
    <scope>NUCLEOTIDE SEQUENCE [LARGE SCALE GENOMIC DNA]</scope>
    <source>
        <strain evidence="1 2">NBRC 101312</strain>
    </source>
</reference>